<evidence type="ECO:0000256" key="1">
    <source>
        <dbReference type="ARBA" id="ARBA00022679"/>
    </source>
</evidence>
<dbReference type="AlphaFoldDB" id="A0A239V7K2"/>
<dbReference type="Pfam" id="PF00583">
    <property type="entry name" value="Acetyltransf_1"/>
    <property type="match status" value="1"/>
</dbReference>
<reference evidence="4 5" key="1">
    <citation type="submission" date="2017-06" db="EMBL/GenBank/DDBJ databases">
        <authorList>
            <consortium name="Pathogen Informatics"/>
        </authorList>
    </citation>
    <scope>NUCLEOTIDE SEQUENCE [LARGE SCALE GENOMIC DNA]</scope>
    <source>
        <strain evidence="4 5">NCTC13039</strain>
    </source>
</reference>
<dbReference type="SUPFAM" id="SSF55729">
    <property type="entry name" value="Acyl-CoA N-acyltransferases (Nat)"/>
    <property type="match status" value="1"/>
</dbReference>
<dbReference type="Proteomes" id="UP000242637">
    <property type="component" value="Chromosome 1"/>
</dbReference>
<dbReference type="KEGG" id="dco:SAMEA4475696_0265"/>
<accession>A0A239V7K2</accession>
<proteinExistence type="predicted"/>
<dbReference type="EMBL" id="LT906453">
    <property type="protein sequence ID" value="SNV17678.1"/>
    <property type="molecule type" value="Genomic_DNA"/>
</dbReference>
<dbReference type="GO" id="GO:0016747">
    <property type="term" value="F:acyltransferase activity, transferring groups other than amino-acyl groups"/>
    <property type="evidence" value="ECO:0007669"/>
    <property type="project" value="InterPro"/>
</dbReference>
<dbReference type="STRING" id="1121387.GCA_000429885_01449"/>
<protein>
    <submittedName>
        <fullName evidence="4">Acetyltransferase (GNAT) family</fullName>
    </submittedName>
</protein>
<dbReference type="OrthoDB" id="6703393at2"/>
<evidence type="ECO:0000313" key="5">
    <source>
        <dbReference type="Proteomes" id="UP000242637"/>
    </source>
</evidence>
<evidence type="ECO:0000259" key="3">
    <source>
        <dbReference type="PROSITE" id="PS51186"/>
    </source>
</evidence>
<dbReference type="Gene3D" id="3.40.630.30">
    <property type="match status" value="1"/>
</dbReference>
<dbReference type="PROSITE" id="PS51186">
    <property type="entry name" value="GNAT"/>
    <property type="match status" value="1"/>
</dbReference>
<keyword evidence="2" id="KW-0012">Acyltransferase</keyword>
<organism evidence="4 5">
    <name type="scientific">Dermatophilus congolensis</name>
    <dbReference type="NCBI Taxonomy" id="1863"/>
    <lineage>
        <taxon>Bacteria</taxon>
        <taxon>Bacillati</taxon>
        <taxon>Actinomycetota</taxon>
        <taxon>Actinomycetes</taxon>
        <taxon>Micrococcales</taxon>
        <taxon>Dermatophilaceae</taxon>
        <taxon>Dermatophilus</taxon>
    </lineage>
</organism>
<keyword evidence="1 4" id="KW-0808">Transferase</keyword>
<dbReference type="PANTHER" id="PTHR43877">
    <property type="entry name" value="AMINOALKYLPHOSPHONATE N-ACETYLTRANSFERASE-RELATED-RELATED"/>
    <property type="match status" value="1"/>
</dbReference>
<dbReference type="InterPro" id="IPR050832">
    <property type="entry name" value="Bact_Acetyltransf"/>
</dbReference>
<feature type="domain" description="N-acetyltransferase" evidence="3">
    <location>
        <begin position="11"/>
        <end position="183"/>
    </location>
</feature>
<gene>
    <name evidence="4" type="ORF">SAMEA4475696_00265</name>
</gene>
<evidence type="ECO:0000256" key="2">
    <source>
        <dbReference type="ARBA" id="ARBA00023315"/>
    </source>
</evidence>
<keyword evidence="5" id="KW-1185">Reference proteome</keyword>
<name>A0A239V7K2_9MICO</name>
<sequence>MDASCRNDPVIEVARCASDLELVRDLVMDSVYRDQGYGYRPEWHWDLDRIVEVYVDNPRNCMLLARSGGTPVGCCGIRVGVPAGPPEVLDMLPARAHVAQVVRLVVVPRWRRRGVGVRLVREALRRAAADTGFTTAYLHTNSLVPGVLQFWQKCGATVLSSFPDPVDALNEKLRTVHMTLPLRENDVRLEE</sequence>
<evidence type="ECO:0000313" key="4">
    <source>
        <dbReference type="EMBL" id="SNV17678.1"/>
    </source>
</evidence>
<dbReference type="InterPro" id="IPR016181">
    <property type="entry name" value="Acyl_CoA_acyltransferase"/>
</dbReference>
<dbReference type="InterPro" id="IPR000182">
    <property type="entry name" value="GNAT_dom"/>
</dbReference>